<organism evidence="2 3">
    <name type="scientific">Shimia marina</name>
    <dbReference type="NCBI Taxonomy" id="321267"/>
    <lineage>
        <taxon>Bacteria</taxon>
        <taxon>Pseudomonadati</taxon>
        <taxon>Pseudomonadota</taxon>
        <taxon>Alphaproteobacteria</taxon>
        <taxon>Rhodobacterales</taxon>
        <taxon>Roseobacteraceae</taxon>
    </lineage>
</organism>
<evidence type="ECO:0000313" key="3">
    <source>
        <dbReference type="Proteomes" id="UP000054823"/>
    </source>
</evidence>
<dbReference type="PROSITE" id="PS50943">
    <property type="entry name" value="HTH_CROC1"/>
    <property type="match status" value="1"/>
</dbReference>
<dbReference type="Gene3D" id="1.10.260.40">
    <property type="entry name" value="lambda repressor-like DNA-binding domains"/>
    <property type="match status" value="1"/>
</dbReference>
<name>A0A0P1FEN6_9RHOB</name>
<dbReference type="GO" id="GO:0003677">
    <property type="term" value="F:DNA binding"/>
    <property type="evidence" value="ECO:0007669"/>
    <property type="project" value="InterPro"/>
</dbReference>
<dbReference type="RefSeq" id="WP_058241319.1">
    <property type="nucleotide sequence ID" value="NZ_CYPW01000040.1"/>
</dbReference>
<evidence type="ECO:0000313" key="2">
    <source>
        <dbReference type="EMBL" id="CUH54167.1"/>
    </source>
</evidence>
<feature type="domain" description="HTH cro/C1-type" evidence="1">
    <location>
        <begin position="13"/>
        <end position="51"/>
    </location>
</feature>
<dbReference type="SMART" id="SM00530">
    <property type="entry name" value="HTH_XRE"/>
    <property type="match status" value="1"/>
</dbReference>
<evidence type="ECO:0000259" key="1">
    <source>
        <dbReference type="PROSITE" id="PS50943"/>
    </source>
</evidence>
<protein>
    <submittedName>
        <fullName evidence="2">Putative zinc finger/helix-turn-helix protein, YgiT family</fullName>
    </submittedName>
</protein>
<accession>A0A0P1FEN6</accession>
<gene>
    <name evidence="2" type="ORF">SHM7688_03637</name>
</gene>
<sequence length="227" mass="25164">MLPKGQDWAKLCRDYRERHGLKQEAMAQDFNVDQSAVSRWERGIREPSLQVKQAILEDVLRNRTLAPDQTMRLLMEQSGSAVALWQKDGTLLGASPRFEREALSNDNGGSLLQDTKVLAHIMHILNEHGFFDGDVLLAVMKINPFLQPRRVEAGGVIVVSMFPMHDVGDELAVLAVHDHDVFAQPLDNAGDIQITFAGSKAGQSQIAYSRIPGFEAITSGPKPRPDK</sequence>
<proteinExistence type="predicted"/>
<dbReference type="EMBL" id="CYPW01000040">
    <property type="protein sequence ID" value="CUH54167.1"/>
    <property type="molecule type" value="Genomic_DNA"/>
</dbReference>
<dbReference type="CDD" id="cd00093">
    <property type="entry name" value="HTH_XRE"/>
    <property type="match status" value="1"/>
</dbReference>
<dbReference type="SUPFAM" id="SSF47413">
    <property type="entry name" value="lambda repressor-like DNA-binding domains"/>
    <property type="match status" value="1"/>
</dbReference>
<dbReference type="STRING" id="321267.SHM7688_03637"/>
<keyword evidence="3" id="KW-1185">Reference proteome</keyword>
<dbReference type="Proteomes" id="UP000054823">
    <property type="component" value="Unassembled WGS sequence"/>
</dbReference>
<dbReference type="AlphaFoldDB" id="A0A0P1FEN6"/>
<dbReference type="OrthoDB" id="123556at2"/>
<dbReference type="InterPro" id="IPR001387">
    <property type="entry name" value="Cro/C1-type_HTH"/>
</dbReference>
<dbReference type="Pfam" id="PF01381">
    <property type="entry name" value="HTH_3"/>
    <property type="match status" value="1"/>
</dbReference>
<reference evidence="2 3" key="1">
    <citation type="submission" date="2015-09" db="EMBL/GenBank/DDBJ databases">
        <authorList>
            <consortium name="Swine Surveillance"/>
        </authorList>
    </citation>
    <scope>NUCLEOTIDE SEQUENCE [LARGE SCALE GENOMIC DNA]</scope>
    <source>
        <strain evidence="2 3">CECT 7688</strain>
    </source>
</reference>
<dbReference type="InterPro" id="IPR010982">
    <property type="entry name" value="Lambda_DNA-bd_dom_sf"/>
</dbReference>